<evidence type="ECO:0000313" key="2">
    <source>
        <dbReference type="EMBL" id="HIR00847.1"/>
    </source>
</evidence>
<feature type="transmembrane region" description="Helical" evidence="1">
    <location>
        <begin position="20"/>
        <end position="36"/>
    </location>
</feature>
<reference evidence="2" key="1">
    <citation type="submission" date="2020-10" db="EMBL/GenBank/DDBJ databases">
        <authorList>
            <person name="Gilroy R."/>
        </authorList>
    </citation>
    <scope>NUCLEOTIDE SEQUENCE</scope>
    <source>
        <strain evidence="2">ChiGjej1B1-2707</strain>
    </source>
</reference>
<gene>
    <name evidence="2" type="ORF">IAA69_01000</name>
</gene>
<comment type="caution">
    <text evidence="2">The sequence shown here is derived from an EMBL/GenBank/DDBJ whole genome shotgun (WGS) entry which is preliminary data.</text>
</comment>
<feature type="transmembrane region" description="Helical" evidence="1">
    <location>
        <begin position="82"/>
        <end position="102"/>
    </location>
</feature>
<protein>
    <submittedName>
        <fullName evidence="2">Uncharacterized protein</fullName>
    </submittedName>
</protein>
<keyword evidence="1" id="KW-0472">Membrane</keyword>
<keyword evidence="1" id="KW-0812">Transmembrane</keyword>
<feature type="transmembrane region" description="Helical" evidence="1">
    <location>
        <begin position="108"/>
        <end position="131"/>
    </location>
</feature>
<accession>A0A9D0ZYN8</accession>
<proteinExistence type="predicted"/>
<evidence type="ECO:0000313" key="3">
    <source>
        <dbReference type="Proteomes" id="UP000824261"/>
    </source>
</evidence>
<dbReference type="AlphaFoldDB" id="A0A9D0ZYN8"/>
<organism evidence="2 3">
    <name type="scientific">Candidatus Aveggerthella stercoripullorum</name>
    <dbReference type="NCBI Taxonomy" id="2840688"/>
    <lineage>
        <taxon>Bacteria</taxon>
        <taxon>Bacillati</taxon>
        <taxon>Actinomycetota</taxon>
        <taxon>Coriobacteriia</taxon>
        <taxon>Eggerthellales</taxon>
        <taxon>Eggerthellaceae</taxon>
        <taxon>Eggerthellaceae incertae sedis</taxon>
        <taxon>Candidatus Aveggerthella</taxon>
    </lineage>
</organism>
<evidence type="ECO:0000256" key="1">
    <source>
        <dbReference type="SAM" id="Phobius"/>
    </source>
</evidence>
<dbReference type="EMBL" id="DVGB01000009">
    <property type="protein sequence ID" value="HIR00847.1"/>
    <property type="molecule type" value="Genomic_DNA"/>
</dbReference>
<name>A0A9D0ZYN8_9ACTN</name>
<keyword evidence="1" id="KW-1133">Transmembrane helix</keyword>
<feature type="transmembrane region" description="Helical" evidence="1">
    <location>
        <begin position="42"/>
        <end position="70"/>
    </location>
</feature>
<reference evidence="2" key="2">
    <citation type="journal article" date="2021" name="PeerJ">
        <title>Extensive microbial diversity within the chicken gut microbiome revealed by metagenomics and culture.</title>
        <authorList>
            <person name="Gilroy R."/>
            <person name="Ravi A."/>
            <person name="Getino M."/>
            <person name="Pursley I."/>
            <person name="Horton D.L."/>
            <person name="Alikhan N.F."/>
            <person name="Baker D."/>
            <person name="Gharbi K."/>
            <person name="Hall N."/>
            <person name="Watson M."/>
            <person name="Adriaenssens E.M."/>
            <person name="Foster-Nyarko E."/>
            <person name="Jarju S."/>
            <person name="Secka A."/>
            <person name="Antonio M."/>
            <person name="Oren A."/>
            <person name="Chaudhuri R.R."/>
            <person name="La Ragione R."/>
            <person name="Hildebrand F."/>
            <person name="Pallen M.J."/>
        </authorList>
    </citation>
    <scope>NUCLEOTIDE SEQUENCE</scope>
    <source>
        <strain evidence="2">ChiGjej1B1-2707</strain>
    </source>
</reference>
<dbReference type="Proteomes" id="UP000824261">
    <property type="component" value="Unassembled WGS sequence"/>
</dbReference>
<sequence>MPKRHAFGRDVRRKGSEIPFWMAALGLSMIAALAGWDAACTYMTACSGIGGVAPGAVAIAVGGLASYFFALANCYAGLPRALLVPVVGTAVVLACGVISQAFRGLFEQAVALAPTAIIVALVFASLAYLLYKIVKPY</sequence>